<reference evidence="1" key="1">
    <citation type="submission" date="2017-03" db="EMBL/GenBank/DDBJ databases">
        <title>The mitochondrial genome of the carnivorous plant Utricularia reniformis (Lentibulariaceae): structure, comparative analysis and evolutionary landmarks.</title>
        <authorList>
            <person name="Silva S.R."/>
            <person name="Alvarenga D.O."/>
            <person name="Michael T.P."/>
            <person name="Miranda V.F.O."/>
            <person name="Varani A.M."/>
        </authorList>
    </citation>
    <scope>NUCLEOTIDE SEQUENCE</scope>
</reference>
<evidence type="ECO:0000313" key="1">
    <source>
        <dbReference type="EMBL" id="ART30966.1"/>
    </source>
</evidence>
<proteinExistence type="predicted"/>
<name>A0A1Y0B0I3_9LAMI</name>
<dbReference type="AlphaFoldDB" id="A0A1Y0B0I3"/>
<sequence>MVAGDWLAIHLKKQRVCRFHRGDVLSFIQLLITQILA</sequence>
<dbReference type="EMBL" id="KY774314">
    <property type="protein sequence ID" value="ART30966.1"/>
    <property type="molecule type" value="Genomic_DNA"/>
</dbReference>
<organism evidence="1">
    <name type="scientific">Utricularia reniformis</name>
    <dbReference type="NCBI Taxonomy" id="192314"/>
    <lineage>
        <taxon>Eukaryota</taxon>
        <taxon>Viridiplantae</taxon>
        <taxon>Streptophyta</taxon>
        <taxon>Embryophyta</taxon>
        <taxon>Tracheophyta</taxon>
        <taxon>Spermatophyta</taxon>
        <taxon>Magnoliopsida</taxon>
        <taxon>eudicotyledons</taxon>
        <taxon>Gunneridae</taxon>
        <taxon>Pentapetalae</taxon>
        <taxon>asterids</taxon>
        <taxon>lamiids</taxon>
        <taxon>Lamiales</taxon>
        <taxon>Lentibulariaceae</taxon>
        <taxon>Utricularia</taxon>
    </lineage>
</organism>
<keyword evidence="1" id="KW-0496">Mitochondrion</keyword>
<accession>A0A1Y0B0I3</accession>
<protein>
    <submittedName>
        <fullName evidence="1">Uncharacterized protein</fullName>
    </submittedName>
</protein>
<gene>
    <name evidence="1" type="ORF">AEK19_MT0720</name>
</gene>
<geneLocation type="mitochondrion" evidence="1"/>